<evidence type="ECO:0000256" key="11">
    <source>
        <dbReference type="PROSITE-ProRule" id="PRU00124"/>
    </source>
</evidence>
<evidence type="ECO:0000256" key="7">
    <source>
        <dbReference type="ARBA" id="ARBA00023136"/>
    </source>
</evidence>
<sequence>MSNVNSSRRLSSCYASQIRCQSGECINAEYRCNGAQECSDGSDELNCRVEELSIITVVIKFESFTEIVLLRRKILAKIGIYVKHYILAVQAELSTNGHRNDIVAGSKIFCSKDEFRCASSGVCISAKFRCNFIADCSDASDERDCSPSSNNMAISTQESSAAECPRGAFPCGNQQCIAQSKRCDGQYDCNDFSDEIGCENLTVRGQCTNDQFECRSDQRCIPLNYVCDKVYDCLDHSDEANCLTL</sequence>
<feature type="disulfide bond" evidence="11">
    <location>
        <begin position="130"/>
        <end position="145"/>
    </location>
</feature>
<accession>A0A915IYR8</accession>
<feature type="disulfide bond" evidence="11">
    <location>
        <begin position="227"/>
        <end position="242"/>
    </location>
</feature>
<dbReference type="Pfam" id="PF00057">
    <property type="entry name" value="Ldl_recept_a"/>
    <property type="match status" value="4"/>
</dbReference>
<dbReference type="InterPro" id="IPR036055">
    <property type="entry name" value="LDL_receptor-like_sf"/>
</dbReference>
<keyword evidence="6" id="KW-1133">Transmembrane helix</keyword>
<protein>
    <submittedName>
        <fullName evidence="13">Uncharacterized protein</fullName>
    </submittedName>
</protein>
<evidence type="ECO:0000256" key="3">
    <source>
        <dbReference type="ARBA" id="ARBA00022692"/>
    </source>
</evidence>
<keyword evidence="9" id="KW-0675">Receptor</keyword>
<dbReference type="PANTHER" id="PTHR24270">
    <property type="entry name" value="LOW-DENSITY LIPOPROTEIN RECEPTOR-RELATED"/>
    <property type="match status" value="1"/>
</dbReference>
<dbReference type="GO" id="GO:0005886">
    <property type="term" value="C:plasma membrane"/>
    <property type="evidence" value="ECO:0007669"/>
    <property type="project" value="TreeGrafter"/>
</dbReference>
<dbReference type="PRINTS" id="PR00261">
    <property type="entry name" value="LDLRECEPTOR"/>
</dbReference>
<dbReference type="Proteomes" id="UP000887565">
    <property type="component" value="Unplaced"/>
</dbReference>
<evidence type="ECO:0000256" key="6">
    <source>
        <dbReference type="ARBA" id="ARBA00022989"/>
    </source>
</evidence>
<dbReference type="SMART" id="SM00192">
    <property type="entry name" value="LDLa"/>
    <property type="match status" value="4"/>
</dbReference>
<evidence type="ECO:0000256" key="5">
    <source>
        <dbReference type="ARBA" id="ARBA00022737"/>
    </source>
</evidence>
<dbReference type="PROSITE" id="PS01209">
    <property type="entry name" value="LDLRA_1"/>
    <property type="match status" value="3"/>
</dbReference>
<dbReference type="PROSITE" id="PS50068">
    <property type="entry name" value="LDLRA_2"/>
    <property type="match status" value="4"/>
</dbReference>
<dbReference type="SUPFAM" id="SSF57424">
    <property type="entry name" value="LDL receptor-like module"/>
    <property type="match status" value="4"/>
</dbReference>
<dbReference type="FunFam" id="4.10.400.10:FF:000034">
    <property type="entry name" value="Low-density lipoprotein receptor-related protein 2"/>
    <property type="match status" value="1"/>
</dbReference>
<dbReference type="GO" id="GO:0012505">
    <property type="term" value="C:endomembrane system"/>
    <property type="evidence" value="ECO:0007669"/>
    <property type="project" value="UniProtKB-SubCell"/>
</dbReference>
<evidence type="ECO:0000313" key="13">
    <source>
        <dbReference type="WBParaSite" id="nRc.2.0.1.t18867-RA"/>
    </source>
</evidence>
<dbReference type="PANTHER" id="PTHR24270:SF62">
    <property type="entry name" value="LOW-DENSITY LIPOPROTEIN RECEPTOR-RELATED PROTEIN 2"/>
    <property type="match status" value="1"/>
</dbReference>
<feature type="disulfide bond" evidence="11">
    <location>
        <begin position="13"/>
        <end position="25"/>
    </location>
</feature>
<proteinExistence type="predicted"/>
<dbReference type="AlphaFoldDB" id="A0A915IYR8"/>
<feature type="disulfide bond" evidence="11">
    <location>
        <begin position="171"/>
        <end position="189"/>
    </location>
</feature>
<evidence type="ECO:0000313" key="12">
    <source>
        <dbReference type="Proteomes" id="UP000887565"/>
    </source>
</evidence>
<evidence type="ECO:0000256" key="10">
    <source>
        <dbReference type="ARBA" id="ARBA00023180"/>
    </source>
</evidence>
<dbReference type="FunFam" id="4.10.400.10:FF:000045">
    <property type="entry name" value="Low-density lipoprotein receptor-related protein 2"/>
    <property type="match status" value="1"/>
</dbReference>
<evidence type="ECO:0000256" key="2">
    <source>
        <dbReference type="ARBA" id="ARBA00004308"/>
    </source>
</evidence>
<reference evidence="13" key="1">
    <citation type="submission" date="2022-11" db="UniProtKB">
        <authorList>
            <consortium name="WormBaseParasite"/>
        </authorList>
    </citation>
    <scope>IDENTIFICATION</scope>
</reference>
<evidence type="ECO:0000256" key="1">
    <source>
        <dbReference type="ARBA" id="ARBA00004167"/>
    </source>
</evidence>
<dbReference type="Gene3D" id="4.10.400.10">
    <property type="entry name" value="Low-density Lipoprotein Receptor"/>
    <property type="match status" value="4"/>
</dbReference>
<dbReference type="OMA" id="CISAKFR"/>
<keyword evidence="4" id="KW-0732">Signal</keyword>
<dbReference type="InterPro" id="IPR023415">
    <property type="entry name" value="LDLR_class-A_CS"/>
</dbReference>
<feature type="disulfide bond" evidence="11">
    <location>
        <begin position="32"/>
        <end position="47"/>
    </location>
</feature>
<evidence type="ECO:0000256" key="8">
    <source>
        <dbReference type="ARBA" id="ARBA00023157"/>
    </source>
</evidence>
<organism evidence="12 13">
    <name type="scientific">Romanomermis culicivorax</name>
    <name type="common">Nematode worm</name>
    <dbReference type="NCBI Taxonomy" id="13658"/>
    <lineage>
        <taxon>Eukaryota</taxon>
        <taxon>Metazoa</taxon>
        <taxon>Ecdysozoa</taxon>
        <taxon>Nematoda</taxon>
        <taxon>Enoplea</taxon>
        <taxon>Dorylaimia</taxon>
        <taxon>Mermithida</taxon>
        <taxon>Mermithoidea</taxon>
        <taxon>Mermithidae</taxon>
        <taxon>Romanomermis</taxon>
    </lineage>
</organism>
<dbReference type="FunFam" id="4.10.400.10:FF:000065">
    <property type="entry name" value="Transmembrane protease serine 7"/>
    <property type="match status" value="1"/>
</dbReference>
<dbReference type="InterPro" id="IPR002172">
    <property type="entry name" value="LDrepeatLR_classA_rpt"/>
</dbReference>
<dbReference type="GO" id="GO:0016192">
    <property type="term" value="P:vesicle-mediated transport"/>
    <property type="evidence" value="ECO:0007669"/>
    <property type="project" value="UniProtKB-ARBA"/>
</dbReference>
<keyword evidence="3" id="KW-0812">Transmembrane</keyword>
<keyword evidence="12" id="KW-1185">Reference proteome</keyword>
<comment type="caution">
    <text evidence="11">Lacks conserved residue(s) required for the propagation of feature annotation.</text>
</comment>
<keyword evidence="5" id="KW-0677">Repeat</keyword>
<dbReference type="WBParaSite" id="nRc.2.0.1.t18867-RA">
    <property type="protein sequence ID" value="nRc.2.0.1.t18867-RA"/>
    <property type="gene ID" value="nRc.2.0.1.g18867"/>
</dbReference>
<keyword evidence="10" id="KW-0325">Glycoprotein</keyword>
<keyword evidence="7" id="KW-0472">Membrane</keyword>
<keyword evidence="8 11" id="KW-1015">Disulfide bond</keyword>
<comment type="subcellular location">
    <subcellularLocation>
        <location evidence="2">Endomembrane system</location>
    </subcellularLocation>
    <subcellularLocation>
        <location evidence="1">Membrane</location>
        <topology evidence="1">Single-pass membrane protein</topology>
    </subcellularLocation>
</comment>
<feature type="disulfide bond" evidence="11">
    <location>
        <begin position="164"/>
        <end position="176"/>
    </location>
</feature>
<dbReference type="InterPro" id="IPR050685">
    <property type="entry name" value="LDLR"/>
</dbReference>
<feature type="disulfide bond" evidence="11">
    <location>
        <begin position="20"/>
        <end position="38"/>
    </location>
</feature>
<evidence type="ECO:0000256" key="4">
    <source>
        <dbReference type="ARBA" id="ARBA00022729"/>
    </source>
</evidence>
<feature type="disulfide bond" evidence="11">
    <location>
        <begin position="183"/>
        <end position="198"/>
    </location>
</feature>
<evidence type="ECO:0000256" key="9">
    <source>
        <dbReference type="ARBA" id="ARBA00023170"/>
    </source>
</evidence>
<dbReference type="CDD" id="cd00112">
    <property type="entry name" value="LDLa"/>
    <property type="match status" value="4"/>
</dbReference>
<name>A0A915IYR8_ROMCU</name>